<keyword evidence="2" id="KW-1185">Reference proteome</keyword>
<name>A0A941ETK2_9ACTN</name>
<comment type="caution">
    <text evidence="1">The sequence shown here is derived from an EMBL/GenBank/DDBJ whole genome shotgun (WGS) entry which is preliminary data.</text>
</comment>
<reference evidence="1" key="1">
    <citation type="submission" date="2021-04" db="EMBL/GenBank/DDBJ databases">
        <title>Genome based classification of Actinospica acidithermotolerans sp. nov., an actinobacterium isolated from an Indonesian hot spring.</title>
        <authorList>
            <person name="Kusuma A.B."/>
            <person name="Putra K.E."/>
            <person name="Nafisah S."/>
            <person name="Loh J."/>
            <person name="Nouioui I."/>
            <person name="Goodfellow M."/>
        </authorList>
    </citation>
    <scope>NUCLEOTIDE SEQUENCE</scope>
    <source>
        <strain evidence="1">CSCA 57</strain>
    </source>
</reference>
<protein>
    <recommendedName>
        <fullName evidence="3">Peptidase</fullName>
    </recommendedName>
</protein>
<evidence type="ECO:0000313" key="1">
    <source>
        <dbReference type="EMBL" id="MBR7833614.1"/>
    </source>
</evidence>
<dbReference type="EMBL" id="JAGSOG010000035">
    <property type="protein sequence ID" value="MBR7833614.1"/>
    <property type="molecule type" value="Genomic_DNA"/>
</dbReference>
<dbReference type="RefSeq" id="WP_212528134.1">
    <property type="nucleotide sequence ID" value="NZ_JAGSOG010000035.1"/>
</dbReference>
<dbReference type="AlphaFoldDB" id="A0A941ETK2"/>
<organism evidence="1 2">
    <name type="scientific">Actinospica durhamensis</name>
    <dbReference type="NCBI Taxonomy" id="1508375"/>
    <lineage>
        <taxon>Bacteria</taxon>
        <taxon>Bacillati</taxon>
        <taxon>Actinomycetota</taxon>
        <taxon>Actinomycetes</taxon>
        <taxon>Catenulisporales</taxon>
        <taxon>Actinospicaceae</taxon>
        <taxon>Actinospica</taxon>
    </lineage>
</organism>
<evidence type="ECO:0008006" key="3">
    <source>
        <dbReference type="Google" id="ProtNLM"/>
    </source>
</evidence>
<sequence>MTVFNNARGELASRAIHEAGHAAAFIALGWELDYVTLSFDGSGRGRTVPVDPYLGTIGQRRLVAAAGVIAGLQQNGWRVTNRGAIDIFCGSADNRFEVCGLRSGSMNRIDRGSLVGRPDEDLYAFAVEGAEEPVAPEDAASIWNACGAFVASVLSAVVAIAYGLLESREITLAGSAATGLYTAAMRGRPPALLPAWATVL</sequence>
<gene>
    <name evidence="1" type="ORF">KDL01_10080</name>
</gene>
<evidence type="ECO:0000313" key="2">
    <source>
        <dbReference type="Proteomes" id="UP000675781"/>
    </source>
</evidence>
<dbReference type="Proteomes" id="UP000675781">
    <property type="component" value="Unassembled WGS sequence"/>
</dbReference>
<proteinExistence type="predicted"/>
<accession>A0A941ETK2</accession>